<reference evidence="1 2" key="1">
    <citation type="journal article" date="2016" name="BMC Genomics">
        <title>Comparative genomic and transcriptomic analyses of the Fuzhuan brick tea-fermentation fungus Aspergillus cristatus.</title>
        <authorList>
            <person name="Ge Y."/>
            <person name="Wang Y."/>
            <person name="Liu Y."/>
            <person name="Tan Y."/>
            <person name="Ren X."/>
            <person name="Zhang X."/>
            <person name="Hyde K.D."/>
            <person name="Liu Y."/>
            <person name="Liu Z."/>
        </authorList>
    </citation>
    <scope>NUCLEOTIDE SEQUENCE [LARGE SCALE GENOMIC DNA]</scope>
    <source>
        <strain evidence="1 2">GZAAS20.1005</strain>
    </source>
</reference>
<sequence length="323" mass="37217">MAKQNRGELRLIHVLCEDDEFCAQLLNQIKRHLEAVSPNWRETHYMSTLLTLVLRACTLGSRRSVREASIAVQENLYTNPSNLSTLLKGMLIRDLALAVSFKDELRQPVETCTQSIAAAITNVWPEAAGSYGQWSFLSSEIWWLTFETRETTYMPRQRVHFHLLEGCLLIDYQPIGRLPRDMQESPIVQELFQNQVLSAYPSAMPGMTYAITHLREGHQVHAERIDGEVVVRARIHQVLLEFVERSVFRGPVEADLSGTLIDDYVHWLNLDNGHLEFRKRLRKWGFGSPDSWILNFPARRAHRQEVSLVNPLCPLSREVTKVF</sequence>
<name>A0A1E3BNH4_ASPCR</name>
<accession>A0A1E3BNH4</accession>
<gene>
    <name evidence="1" type="ORF">SI65_00035</name>
</gene>
<evidence type="ECO:0000313" key="1">
    <source>
        <dbReference type="EMBL" id="ODM22447.1"/>
    </source>
</evidence>
<organism evidence="1 2">
    <name type="scientific">Aspergillus cristatus</name>
    <name type="common">Chinese Fuzhuan brick tea-fermentation fungus</name>
    <name type="synonym">Eurotium cristatum</name>
    <dbReference type="NCBI Taxonomy" id="573508"/>
    <lineage>
        <taxon>Eukaryota</taxon>
        <taxon>Fungi</taxon>
        <taxon>Dikarya</taxon>
        <taxon>Ascomycota</taxon>
        <taxon>Pezizomycotina</taxon>
        <taxon>Eurotiomycetes</taxon>
        <taxon>Eurotiomycetidae</taxon>
        <taxon>Eurotiales</taxon>
        <taxon>Aspergillaceae</taxon>
        <taxon>Aspergillus</taxon>
        <taxon>Aspergillus subgen. Aspergillus</taxon>
    </lineage>
</organism>
<dbReference type="AlphaFoldDB" id="A0A1E3BNH4"/>
<proteinExistence type="predicted"/>
<protein>
    <submittedName>
        <fullName evidence="1">Uncharacterized protein</fullName>
    </submittedName>
</protein>
<dbReference type="Proteomes" id="UP000094569">
    <property type="component" value="Unassembled WGS sequence"/>
</dbReference>
<dbReference type="EMBL" id="JXNT01000001">
    <property type="protein sequence ID" value="ODM22447.1"/>
    <property type="molecule type" value="Genomic_DNA"/>
</dbReference>
<dbReference type="VEuPathDB" id="FungiDB:SI65_00035"/>
<evidence type="ECO:0000313" key="2">
    <source>
        <dbReference type="Proteomes" id="UP000094569"/>
    </source>
</evidence>
<dbReference type="OrthoDB" id="3182339at2759"/>
<dbReference type="STRING" id="573508.A0A1E3BNH4"/>
<keyword evidence="2" id="KW-1185">Reference proteome</keyword>
<comment type="caution">
    <text evidence="1">The sequence shown here is derived from an EMBL/GenBank/DDBJ whole genome shotgun (WGS) entry which is preliminary data.</text>
</comment>